<dbReference type="PANTHER" id="PTHR35046:SF26">
    <property type="entry name" value="RNA-DIRECTED DNA POLYMERASE"/>
    <property type="match status" value="1"/>
</dbReference>
<feature type="region of interest" description="Disordered" evidence="1">
    <location>
        <begin position="59"/>
        <end position="88"/>
    </location>
</feature>
<dbReference type="Proteomes" id="UP001428341">
    <property type="component" value="Unassembled WGS sequence"/>
</dbReference>
<dbReference type="Gene3D" id="3.30.420.10">
    <property type="entry name" value="Ribonuclease H-like superfamily/Ribonuclease H"/>
    <property type="match status" value="1"/>
</dbReference>
<evidence type="ECO:0000313" key="3">
    <source>
        <dbReference type="Proteomes" id="UP001428341"/>
    </source>
</evidence>
<reference evidence="2 3" key="1">
    <citation type="submission" date="2024-05" db="EMBL/GenBank/DDBJ databases">
        <title>Haplotype-resolved chromosome-level genome assembly of Huyou (Citrus changshanensis).</title>
        <authorList>
            <person name="Miao C."/>
            <person name="Chen W."/>
            <person name="Wu Y."/>
            <person name="Wang L."/>
            <person name="Zhao S."/>
            <person name="Grierson D."/>
            <person name="Xu C."/>
            <person name="Chen K."/>
        </authorList>
    </citation>
    <scope>NUCLEOTIDE SEQUENCE [LARGE SCALE GENOMIC DNA]</scope>
    <source>
        <strain evidence="2">01-14</strain>
        <tissue evidence="2">Leaf</tissue>
    </source>
</reference>
<dbReference type="SUPFAM" id="SSF53098">
    <property type="entry name" value="Ribonuclease H-like"/>
    <property type="match status" value="1"/>
</dbReference>
<proteinExistence type="predicted"/>
<dbReference type="AlphaFoldDB" id="A0AAP0ML09"/>
<evidence type="ECO:0000313" key="2">
    <source>
        <dbReference type="EMBL" id="KAK9214269.1"/>
    </source>
</evidence>
<name>A0AAP0ML09_9ROSI</name>
<dbReference type="InterPro" id="IPR012337">
    <property type="entry name" value="RNaseH-like_sf"/>
</dbReference>
<dbReference type="GO" id="GO:0003676">
    <property type="term" value="F:nucleic acid binding"/>
    <property type="evidence" value="ECO:0007669"/>
    <property type="project" value="InterPro"/>
</dbReference>
<feature type="compositionally biased region" description="Basic and acidic residues" evidence="1">
    <location>
        <begin position="59"/>
        <end position="69"/>
    </location>
</feature>
<evidence type="ECO:0008006" key="4">
    <source>
        <dbReference type="Google" id="ProtNLM"/>
    </source>
</evidence>
<evidence type="ECO:0000256" key="1">
    <source>
        <dbReference type="SAM" id="MobiDB-lite"/>
    </source>
</evidence>
<dbReference type="EMBL" id="JBCGBO010000003">
    <property type="protein sequence ID" value="KAK9214269.1"/>
    <property type="molecule type" value="Genomic_DNA"/>
</dbReference>
<dbReference type="PANTHER" id="PTHR35046">
    <property type="entry name" value="ZINC KNUCKLE (CCHC-TYPE) FAMILY PROTEIN"/>
    <property type="match status" value="1"/>
</dbReference>
<protein>
    <recommendedName>
        <fullName evidence="4">Integrase catalytic domain-containing protein</fullName>
    </recommendedName>
</protein>
<dbReference type="InterPro" id="IPR036397">
    <property type="entry name" value="RNaseH_sf"/>
</dbReference>
<sequence>MAKSKGQKSILVVVDQFSKYAIFMPAPHACPADKAAELFFKHVVKYFGVPKDIISDRDAQFTESDRDEPSGVGHGATTIDSSRSGETTYWREMPCSLPIRARQARNDRDSH</sequence>
<gene>
    <name evidence="2" type="ORF">WN944_006257</name>
</gene>
<comment type="caution">
    <text evidence="2">The sequence shown here is derived from an EMBL/GenBank/DDBJ whole genome shotgun (WGS) entry which is preliminary data.</text>
</comment>
<organism evidence="2 3">
    <name type="scientific">Citrus x changshan-huyou</name>
    <dbReference type="NCBI Taxonomy" id="2935761"/>
    <lineage>
        <taxon>Eukaryota</taxon>
        <taxon>Viridiplantae</taxon>
        <taxon>Streptophyta</taxon>
        <taxon>Embryophyta</taxon>
        <taxon>Tracheophyta</taxon>
        <taxon>Spermatophyta</taxon>
        <taxon>Magnoliopsida</taxon>
        <taxon>eudicotyledons</taxon>
        <taxon>Gunneridae</taxon>
        <taxon>Pentapetalae</taxon>
        <taxon>rosids</taxon>
        <taxon>malvids</taxon>
        <taxon>Sapindales</taxon>
        <taxon>Rutaceae</taxon>
        <taxon>Aurantioideae</taxon>
        <taxon>Citrus</taxon>
    </lineage>
</organism>
<accession>A0AAP0ML09</accession>
<keyword evidence="3" id="KW-1185">Reference proteome</keyword>
<feature type="compositionally biased region" description="Polar residues" evidence="1">
    <location>
        <begin position="78"/>
        <end position="87"/>
    </location>
</feature>